<evidence type="ECO:0000256" key="3">
    <source>
        <dbReference type="ARBA" id="ARBA00023014"/>
    </source>
</evidence>
<keyword evidence="3" id="KW-0411">Iron-sulfur</keyword>
<comment type="caution">
    <text evidence="6">The sequence shown here is derived from an EMBL/GenBank/DDBJ whole genome shotgun (WGS) entry which is preliminary data.</text>
</comment>
<evidence type="ECO:0000256" key="2">
    <source>
        <dbReference type="ARBA" id="ARBA00023004"/>
    </source>
</evidence>
<evidence type="ECO:0000313" key="7">
    <source>
        <dbReference type="Proteomes" id="UP000591071"/>
    </source>
</evidence>
<dbReference type="InterPro" id="IPR017900">
    <property type="entry name" value="4Fe4S_Fe_S_CS"/>
</dbReference>
<dbReference type="OrthoDB" id="368873at2"/>
<keyword evidence="1" id="KW-0479">Metal-binding</keyword>
<dbReference type="KEGG" id="mhw:ACT01_04165"/>
<dbReference type="PROSITE" id="PS51379">
    <property type="entry name" value="4FE4S_FER_2"/>
    <property type="match status" value="1"/>
</dbReference>
<evidence type="ECO:0000259" key="4">
    <source>
        <dbReference type="PROSITE" id="PS51379"/>
    </source>
</evidence>
<dbReference type="GO" id="GO:0051536">
    <property type="term" value="F:iron-sulfur cluster binding"/>
    <property type="evidence" value="ECO:0007669"/>
    <property type="project" value="UniProtKB-KW"/>
</dbReference>
<evidence type="ECO:0000256" key="1">
    <source>
        <dbReference type="ARBA" id="ARBA00022723"/>
    </source>
</evidence>
<evidence type="ECO:0000313" key="5">
    <source>
        <dbReference type="EMBL" id="MFG6272852.1"/>
    </source>
</evidence>
<reference evidence="6 7" key="1">
    <citation type="submission" date="2020-04" db="EMBL/GenBank/DDBJ databases">
        <authorList>
            <person name="Hitch T.C.A."/>
            <person name="Wylensek D."/>
            <person name="Clavel T."/>
        </authorList>
    </citation>
    <scope>NUCLEOTIDE SEQUENCE [LARGE SCALE GENOMIC DNA]</scope>
    <source>
        <strain evidence="6 7">Oil-RF-744-FAT-WT-6-1</strain>
    </source>
</reference>
<dbReference type="EMBL" id="JBIEKR010000005">
    <property type="protein sequence ID" value="MFG6272852.1"/>
    <property type="molecule type" value="Genomic_DNA"/>
</dbReference>
<reference evidence="5 8" key="2">
    <citation type="submission" date="2024-10" db="EMBL/GenBank/DDBJ databases">
        <authorList>
            <person name="Sang B.-I."/>
            <person name="Prabhaharan D."/>
        </authorList>
    </citation>
    <scope>NUCLEOTIDE SEQUENCE [LARGE SCALE GENOMIC DNA]</scope>
    <source>
        <strain evidence="5 8">MH</strain>
    </source>
</reference>
<dbReference type="AlphaFoldDB" id="A0A848BX83"/>
<accession>A0A848BX83</accession>
<keyword evidence="2" id="KW-0408">Iron</keyword>
<dbReference type="PANTHER" id="PTHR42827:SF1">
    <property type="entry name" value="IRON-SULFUR CLUSTER-BINDING PROTEIN"/>
    <property type="match status" value="1"/>
</dbReference>
<dbReference type="PANTHER" id="PTHR42827">
    <property type="entry name" value="IRON-SULFUR CLUSTER-BINDING PROTEIN-RELATED"/>
    <property type="match status" value="1"/>
</dbReference>
<dbReference type="InterPro" id="IPR017896">
    <property type="entry name" value="4Fe4S_Fe-S-bd"/>
</dbReference>
<gene>
    <name evidence="5" type="ORF">ACGTZG_06570</name>
    <name evidence="6" type="ORF">HF872_03250</name>
</gene>
<dbReference type="Proteomes" id="UP000591071">
    <property type="component" value="Unassembled WGS sequence"/>
</dbReference>
<dbReference type="EMBL" id="JABAFG010000004">
    <property type="protein sequence ID" value="NME27647.1"/>
    <property type="molecule type" value="Genomic_DNA"/>
</dbReference>
<proteinExistence type="predicted"/>
<sequence length="284" mass="31825">MEQQKQTGQQRSALKQRIKRQALRLGANIVGFASVDRWPQQGEVAEAYWPQSIWPWSRTVIVLGVQIYLPMIETTPSVVYSECYNTTNRLLDDTAYRLANKLNQWGYRAHWFPRDCYGDISVLVKKPEAAFSHVFAGKYAGLGTLGLNHTLITPEYGPRVRLVSVITDADVPADAMQEKDLCIQCKRCVFNCPTHAFTPRNDRLIADMAKARCAGYHQKLKTEFRYPCGVCIAVCPVGADRKRYGMHSVTADGAAHCRDFGSANAVEGRGVPEEAQKIIDTAIR</sequence>
<dbReference type="Gene3D" id="3.30.70.20">
    <property type="match status" value="1"/>
</dbReference>
<dbReference type="GO" id="GO:0046872">
    <property type="term" value="F:metal ion binding"/>
    <property type="evidence" value="ECO:0007669"/>
    <property type="project" value="UniProtKB-KW"/>
</dbReference>
<keyword evidence="8" id="KW-1185">Reference proteome</keyword>
<evidence type="ECO:0000313" key="6">
    <source>
        <dbReference type="EMBL" id="NME27647.1"/>
    </source>
</evidence>
<dbReference type="SUPFAM" id="SSF54862">
    <property type="entry name" value="4Fe-4S ferredoxins"/>
    <property type="match status" value="1"/>
</dbReference>
<evidence type="ECO:0000313" key="8">
    <source>
        <dbReference type="Proteomes" id="UP001605989"/>
    </source>
</evidence>
<dbReference type="RefSeq" id="WP_059076080.1">
    <property type="nucleotide sequence ID" value="NZ_CP011940.1"/>
</dbReference>
<dbReference type="PROSITE" id="PS00198">
    <property type="entry name" value="4FE4S_FER_1"/>
    <property type="match status" value="1"/>
</dbReference>
<dbReference type="Proteomes" id="UP001605989">
    <property type="component" value="Unassembled WGS sequence"/>
</dbReference>
<name>A0A848BX83_9FIRM</name>
<organism evidence="6 7">
    <name type="scientific">Megasphaera hexanoica</name>
    <dbReference type="NCBI Taxonomy" id="1675036"/>
    <lineage>
        <taxon>Bacteria</taxon>
        <taxon>Bacillati</taxon>
        <taxon>Bacillota</taxon>
        <taxon>Negativicutes</taxon>
        <taxon>Veillonellales</taxon>
        <taxon>Veillonellaceae</taxon>
        <taxon>Megasphaera</taxon>
    </lineage>
</organism>
<dbReference type="Pfam" id="PF12838">
    <property type="entry name" value="Fer4_7"/>
    <property type="match status" value="1"/>
</dbReference>
<feature type="domain" description="4Fe-4S ferredoxin-type" evidence="4">
    <location>
        <begin position="173"/>
        <end position="202"/>
    </location>
</feature>
<protein>
    <submittedName>
        <fullName evidence="5">4Fe-4S dicluster domain-containing protein</fullName>
    </submittedName>
    <submittedName>
        <fullName evidence="6">Epoxyqueuosine reductase</fullName>
    </submittedName>
</protein>